<dbReference type="Proteomes" id="UP000198943">
    <property type="component" value="Unassembled WGS sequence"/>
</dbReference>
<dbReference type="CDD" id="cd01949">
    <property type="entry name" value="GGDEF"/>
    <property type="match status" value="1"/>
</dbReference>
<keyword evidence="3 6" id="KW-0812">Transmembrane</keyword>
<dbReference type="PROSITE" id="PS50887">
    <property type="entry name" value="GGDEF"/>
    <property type="match status" value="1"/>
</dbReference>
<dbReference type="SUPFAM" id="SSF158472">
    <property type="entry name" value="HAMP domain-like"/>
    <property type="match status" value="1"/>
</dbReference>
<proteinExistence type="predicted"/>
<dbReference type="Pfam" id="PF00990">
    <property type="entry name" value="GGDEF"/>
    <property type="match status" value="1"/>
</dbReference>
<keyword evidence="5 6" id="KW-0472">Membrane</keyword>
<sequence>MHSIRIKITAVTLAAILTSLAAFIGISYFTMMEENDKTSVETLNLLSQNAQKTVDVRLNSLKRSVDVVADIAEDSLVPLNLAEVGGANRAARTPEQAKQLDAFMQKYCEEVRQVFGSIANHSDSIVTYYFCISPDIGTSEHGFFYSKVGKTDFEEQPKLIADKLDPADRNSNWYFSPIRRGKPCWVGPYRAHFLGDLLTVSYVAPVYKENVLIGVLGMDTLFYSVRAPVHSLRVYDTGFACLMDDTGRILYHPRLKPETRLEEISLNLDPELFRRESNGSELIRYNAEGQRRQVSFATLTNGLKLVVVAPVDEISASWHKMTQSILLSAIAILVVFALLTLVIVGAVTKPLLRLTSASQKLASGDYNAELDYEGDDEVGILTRSFRQMRDHLKLYISDLNSRAFSDALTGIKNKGAFEAVKEWLNDAIRLGGTESKQEFAVVMFDCNGLKKINDEFGHERGDIYLRTAAGVICRTFLHSPVFRMGGDEFLVLLQHEAYRERETLLQVFDSSSEAVNAGAQNPWEKVNIAKGMAEFRPGVDTDVEQVVRRADEAMYENKRQGKLTAAVSIPNFEAIDS</sequence>
<keyword evidence="10" id="KW-1185">Reference proteome</keyword>
<dbReference type="InterPro" id="IPR043128">
    <property type="entry name" value="Rev_trsase/Diguanyl_cyclase"/>
</dbReference>
<evidence type="ECO:0000256" key="1">
    <source>
        <dbReference type="ARBA" id="ARBA00004651"/>
    </source>
</evidence>
<reference evidence="10" key="1">
    <citation type="submission" date="2016-10" db="EMBL/GenBank/DDBJ databases">
        <authorList>
            <person name="Varghese N."/>
            <person name="Submissions S."/>
        </authorList>
    </citation>
    <scope>NUCLEOTIDE SEQUENCE [LARGE SCALE GENOMIC DNA]</scope>
    <source>
        <strain evidence="10">DSM 11005</strain>
    </source>
</reference>
<dbReference type="GO" id="GO:0052621">
    <property type="term" value="F:diguanylate cyclase activity"/>
    <property type="evidence" value="ECO:0007669"/>
    <property type="project" value="TreeGrafter"/>
</dbReference>
<evidence type="ECO:0000313" key="9">
    <source>
        <dbReference type="EMBL" id="SDC34464.1"/>
    </source>
</evidence>
<dbReference type="PROSITE" id="PS50885">
    <property type="entry name" value="HAMP"/>
    <property type="match status" value="1"/>
</dbReference>
<dbReference type="CDD" id="cd06225">
    <property type="entry name" value="HAMP"/>
    <property type="match status" value="1"/>
</dbReference>
<comment type="subcellular location">
    <subcellularLocation>
        <location evidence="1">Cell membrane</location>
        <topology evidence="1">Multi-pass membrane protein</topology>
    </subcellularLocation>
</comment>
<dbReference type="SMART" id="SM00267">
    <property type="entry name" value="GGDEF"/>
    <property type="match status" value="1"/>
</dbReference>
<dbReference type="Gene3D" id="6.10.340.10">
    <property type="match status" value="1"/>
</dbReference>
<dbReference type="PANTHER" id="PTHR45138">
    <property type="entry name" value="REGULATORY COMPONENTS OF SENSORY TRANSDUCTION SYSTEM"/>
    <property type="match status" value="1"/>
</dbReference>
<evidence type="ECO:0000259" key="8">
    <source>
        <dbReference type="PROSITE" id="PS50887"/>
    </source>
</evidence>
<feature type="domain" description="HAMP" evidence="7">
    <location>
        <begin position="345"/>
        <end position="397"/>
    </location>
</feature>
<keyword evidence="2" id="KW-1003">Cell membrane</keyword>
<dbReference type="EMBL" id="FMYW01000005">
    <property type="protein sequence ID" value="SDC34464.1"/>
    <property type="molecule type" value="Genomic_DNA"/>
</dbReference>
<dbReference type="Pfam" id="PF00672">
    <property type="entry name" value="HAMP"/>
    <property type="match status" value="1"/>
</dbReference>
<dbReference type="SUPFAM" id="SSF55073">
    <property type="entry name" value="Nucleotide cyclase"/>
    <property type="match status" value="1"/>
</dbReference>
<dbReference type="RefSeq" id="WP_093730037.1">
    <property type="nucleotide sequence ID" value="NZ_FMYW01000005.1"/>
</dbReference>
<evidence type="ECO:0000256" key="3">
    <source>
        <dbReference type="ARBA" id="ARBA00022692"/>
    </source>
</evidence>
<dbReference type="OrthoDB" id="9804955at2"/>
<evidence type="ECO:0000259" key="7">
    <source>
        <dbReference type="PROSITE" id="PS50885"/>
    </source>
</evidence>
<dbReference type="InterPro" id="IPR033479">
    <property type="entry name" value="dCache_1"/>
</dbReference>
<accession>A0A1G6KU05</accession>
<dbReference type="AlphaFoldDB" id="A0A1G6KU05"/>
<organism evidence="9 10">
    <name type="scientific">Succiniclasticum ruminis</name>
    <dbReference type="NCBI Taxonomy" id="40841"/>
    <lineage>
        <taxon>Bacteria</taxon>
        <taxon>Bacillati</taxon>
        <taxon>Bacillota</taxon>
        <taxon>Negativicutes</taxon>
        <taxon>Acidaminococcales</taxon>
        <taxon>Acidaminococcaceae</taxon>
        <taxon>Succiniclasticum</taxon>
    </lineage>
</organism>
<evidence type="ECO:0000256" key="6">
    <source>
        <dbReference type="SAM" id="Phobius"/>
    </source>
</evidence>
<dbReference type="NCBIfam" id="TIGR00254">
    <property type="entry name" value="GGDEF"/>
    <property type="match status" value="1"/>
</dbReference>
<keyword evidence="4 6" id="KW-1133">Transmembrane helix</keyword>
<dbReference type="Pfam" id="PF02743">
    <property type="entry name" value="dCache_1"/>
    <property type="match status" value="1"/>
</dbReference>
<dbReference type="Gene3D" id="3.30.450.20">
    <property type="entry name" value="PAS domain"/>
    <property type="match status" value="2"/>
</dbReference>
<dbReference type="Gene3D" id="3.30.70.270">
    <property type="match status" value="1"/>
</dbReference>
<dbReference type="GO" id="GO:0005886">
    <property type="term" value="C:plasma membrane"/>
    <property type="evidence" value="ECO:0007669"/>
    <property type="project" value="UniProtKB-SubCell"/>
</dbReference>
<dbReference type="CDD" id="cd12913">
    <property type="entry name" value="PDC1_MCP_like"/>
    <property type="match status" value="1"/>
</dbReference>
<dbReference type="InterPro" id="IPR000160">
    <property type="entry name" value="GGDEF_dom"/>
</dbReference>
<dbReference type="CDD" id="cd12912">
    <property type="entry name" value="PDC2_MCP_like"/>
    <property type="match status" value="1"/>
</dbReference>
<evidence type="ECO:0000256" key="4">
    <source>
        <dbReference type="ARBA" id="ARBA00022989"/>
    </source>
</evidence>
<feature type="transmembrane region" description="Helical" evidence="6">
    <location>
        <begin position="325"/>
        <end position="347"/>
    </location>
</feature>
<dbReference type="InterPro" id="IPR029787">
    <property type="entry name" value="Nucleotide_cyclase"/>
</dbReference>
<dbReference type="PANTHER" id="PTHR45138:SF9">
    <property type="entry name" value="DIGUANYLATE CYCLASE DGCM-RELATED"/>
    <property type="match status" value="1"/>
</dbReference>
<dbReference type="InterPro" id="IPR003660">
    <property type="entry name" value="HAMP_dom"/>
</dbReference>
<gene>
    <name evidence="9" type="ORF">SAMN04487864_105103</name>
</gene>
<evidence type="ECO:0000256" key="2">
    <source>
        <dbReference type="ARBA" id="ARBA00022475"/>
    </source>
</evidence>
<protein>
    <submittedName>
        <fullName evidence="9">Diguanylate cyclase (GGDEF) domain-containing protein</fullName>
    </submittedName>
</protein>
<evidence type="ECO:0000256" key="5">
    <source>
        <dbReference type="ARBA" id="ARBA00023136"/>
    </source>
</evidence>
<evidence type="ECO:0000313" key="10">
    <source>
        <dbReference type="Proteomes" id="UP000198943"/>
    </source>
</evidence>
<dbReference type="GO" id="GO:0007165">
    <property type="term" value="P:signal transduction"/>
    <property type="evidence" value="ECO:0007669"/>
    <property type="project" value="InterPro"/>
</dbReference>
<feature type="domain" description="GGDEF" evidence="8">
    <location>
        <begin position="437"/>
        <end position="570"/>
    </location>
</feature>
<dbReference type="SMART" id="SM00304">
    <property type="entry name" value="HAMP"/>
    <property type="match status" value="1"/>
</dbReference>
<dbReference type="InterPro" id="IPR050469">
    <property type="entry name" value="Diguanylate_Cyclase"/>
</dbReference>
<name>A0A1G6KU05_9FIRM</name>